<sequence length="156" mass="18485">MIKIELSELEAGYRPHKKNMNRRLEKFKAMIMADEEGILYIDGGWCPRYKNMLHLFPRLCLSRCSSCNSHIKDKKNMDIDYLDKEFKEIQAEIETQLDIIKFYIHGTTKNRIMNKDSEIFNAESNRLLKTASKKLDTLIMQKAKIEAYKMKLMEIQ</sequence>
<proteinExistence type="predicted"/>
<reference evidence="1 2" key="1">
    <citation type="submission" date="2024-11" db="EMBL/GenBank/DDBJ databases">
        <authorList>
            <person name="Heng Y.C."/>
            <person name="Lim A.C.H."/>
            <person name="Lee J.K.Y."/>
            <person name="Kittelmann S."/>
        </authorList>
    </citation>
    <scope>NUCLEOTIDE SEQUENCE [LARGE SCALE GENOMIC DNA]</scope>
    <source>
        <strain evidence="1 2">WILCCON 0269</strain>
    </source>
</reference>
<dbReference type="RefSeq" id="WP_406794646.1">
    <property type="nucleotide sequence ID" value="NZ_JBJHZX010000066.1"/>
</dbReference>
<evidence type="ECO:0000313" key="2">
    <source>
        <dbReference type="Proteomes" id="UP001623660"/>
    </source>
</evidence>
<comment type="caution">
    <text evidence="1">The sequence shown here is derived from an EMBL/GenBank/DDBJ whole genome shotgun (WGS) entry which is preliminary data.</text>
</comment>
<organism evidence="1 2">
    <name type="scientific">Candidatus Clostridium eludens</name>
    <dbReference type="NCBI Taxonomy" id="3381663"/>
    <lineage>
        <taxon>Bacteria</taxon>
        <taxon>Bacillati</taxon>
        <taxon>Bacillota</taxon>
        <taxon>Clostridia</taxon>
        <taxon>Eubacteriales</taxon>
        <taxon>Clostridiaceae</taxon>
        <taxon>Clostridium</taxon>
    </lineage>
</organism>
<accession>A0ABW8SR73</accession>
<dbReference type="Proteomes" id="UP001623660">
    <property type="component" value="Unassembled WGS sequence"/>
</dbReference>
<keyword evidence="2" id="KW-1185">Reference proteome</keyword>
<evidence type="ECO:0000313" key="1">
    <source>
        <dbReference type="EMBL" id="MFL0198537.1"/>
    </source>
</evidence>
<dbReference type="EMBL" id="JBJHZX010000066">
    <property type="protein sequence ID" value="MFL0198537.1"/>
    <property type="molecule type" value="Genomic_DNA"/>
</dbReference>
<name>A0ABW8SR73_9CLOT</name>
<evidence type="ECO:0008006" key="3">
    <source>
        <dbReference type="Google" id="ProtNLM"/>
    </source>
</evidence>
<protein>
    <recommendedName>
        <fullName evidence="3">Transposase</fullName>
    </recommendedName>
</protein>
<gene>
    <name evidence="1" type="ORF">ACJDU8_23710</name>
</gene>